<sequence>MWSRVQHRLLKFLPIRSFSSLKDPLFTMSKESHLERTAKEPRDEALHTVIIKHVNQVNDSIRVFQLAIPNQKAIRFSAGQWLDVHVPTVPKAGGFTITSAPSAAVAQQGPDGQVPQAYLELAIQKSPANPPAAWLWQPLPAIMNAEVKVRVGGSFVWPPAGIDVSSLRKVVLVAGGVGINPLISILTAIADDRKHGRLPESCEVAMLYSMKDPGPPRHVKKMLFLERITGLFAKGAVRGTFRLFLTRPHDTPQQSDAVPNMEAGMVNCHGYGVKFAARRISLADIASAVGDDKDSAVVYVCGVPAMTDEMVERLVSKGGLGMERNRVLFEKWW</sequence>
<accession>A0A8S8ZZK2</accession>
<dbReference type="PANTHER" id="PTHR46505">
    <property type="entry name" value="OXIDOREDUCTASE NAD-BINDING DOMAIN-CONTAINING PROTEIN 1"/>
    <property type="match status" value="1"/>
</dbReference>
<evidence type="ECO:0000256" key="2">
    <source>
        <dbReference type="ARBA" id="ARBA00023027"/>
    </source>
</evidence>
<dbReference type="Pfam" id="PF08030">
    <property type="entry name" value="NAD_binding_6"/>
    <property type="match status" value="1"/>
</dbReference>
<dbReference type="InterPro" id="IPR039261">
    <property type="entry name" value="FNR_nucleotide-bd"/>
</dbReference>
<keyword evidence="1" id="KW-0560">Oxidoreductase</keyword>
<feature type="domain" description="FAD-binding FR-type" evidence="3">
    <location>
        <begin position="44"/>
        <end position="158"/>
    </location>
</feature>
<dbReference type="InterPro" id="IPR017927">
    <property type="entry name" value="FAD-bd_FR_type"/>
</dbReference>
<evidence type="ECO:0000313" key="5">
    <source>
        <dbReference type="Proteomes" id="UP000433876"/>
    </source>
</evidence>
<dbReference type="SUPFAM" id="SSF52343">
    <property type="entry name" value="Ferredoxin reductase-like, C-terminal NADP-linked domain"/>
    <property type="match status" value="1"/>
</dbReference>
<dbReference type="InterPro" id="IPR017938">
    <property type="entry name" value="Riboflavin_synthase-like_b-brl"/>
</dbReference>
<dbReference type="VEuPathDB" id="FungiDB:SMAC_04045"/>
<evidence type="ECO:0000256" key="1">
    <source>
        <dbReference type="ARBA" id="ARBA00023002"/>
    </source>
</evidence>
<dbReference type="InterPro" id="IPR052128">
    <property type="entry name" value="Oxidoreductase_NAD-binding"/>
</dbReference>
<dbReference type="GO" id="GO:0005739">
    <property type="term" value="C:mitochondrion"/>
    <property type="evidence" value="ECO:0007669"/>
    <property type="project" value="TreeGrafter"/>
</dbReference>
<dbReference type="Gene3D" id="3.40.50.80">
    <property type="entry name" value="Nucleotide-binding domain of ferredoxin-NADP reductase (FNR) module"/>
    <property type="match status" value="1"/>
</dbReference>
<gene>
    <name evidence="4" type="ORF">SMACR_04045</name>
</gene>
<dbReference type="GO" id="GO:0016491">
    <property type="term" value="F:oxidoreductase activity"/>
    <property type="evidence" value="ECO:0007669"/>
    <property type="project" value="UniProtKB-KW"/>
</dbReference>
<proteinExistence type="predicted"/>
<reference evidence="4 5" key="1">
    <citation type="submission" date="2017-07" db="EMBL/GenBank/DDBJ databases">
        <title>Genome sequence of the Sordaria macrospora wild type strain R19027.</title>
        <authorList>
            <person name="Nowrousian M."/>
            <person name="Teichert I."/>
            <person name="Kueck U."/>
        </authorList>
    </citation>
    <scope>NUCLEOTIDE SEQUENCE [LARGE SCALE GENOMIC DNA]</scope>
    <source>
        <strain evidence="4 5">R19027</strain>
        <tissue evidence="4">Mycelium</tissue>
    </source>
</reference>
<organism evidence="4 5">
    <name type="scientific">Sordaria macrospora</name>
    <dbReference type="NCBI Taxonomy" id="5147"/>
    <lineage>
        <taxon>Eukaryota</taxon>
        <taxon>Fungi</taxon>
        <taxon>Dikarya</taxon>
        <taxon>Ascomycota</taxon>
        <taxon>Pezizomycotina</taxon>
        <taxon>Sordariomycetes</taxon>
        <taxon>Sordariomycetidae</taxon>
        <taxon>Sordariales</taxon>
        <taxon>Sordariaceae</taxon>
        <taxon>Sordaria</taxon>
    </lineage>
</organism>
<dbReference type="InterPro" id="IPR013121">
    <property type="entry name" value="Fe_red_NAD-bd_6"/>
</dbReference>
<dbReference type="Proteomes" id="UP000433876">
    <property type="component" value="Unassembled WGS sequence"/>
</dbReference>
<dbReference type="SUPFAM" id="SSF63380">
    <property type="entry name" value="Riboflavin synthase domain-like"/>
    <property type="match status" value="1"/>
</dbReference>
<dbReference type="CDD" id="cd00322">
    <property type="entry name" value="FNR_like"/>
    <property type="match status" value="1"/>
</dbReference>
<name>A0A8S8ZZK2_SORMA</name>
<protein>
    <recommendedName>
        <fullName evidence="3">FAD-binding FR-type domain-containing protein</fullName>
    </recommendedName>
</protein>
<keyword evidence="2" id="KW-0520">NAD</keyword>
<evidence type="ECO:0000313" key="4">
    <source>
        <dbReference type="EMBL" id="KAA8633582.1"/>
    </source>
</evidence>
<comment type="caution">
    <text evidence="4">The sequence shown here is derived from an EMBL/GenBank/DDBJ whole genome shotgun (WGS) entry which is preliminary data.</text>
</comment>
<dbReference type="PANTHER" id="PTHR46505:SF1">
    <property type="entry name" value="OXIDOREDUCTASE NAD-BINDING DOMAIN-CONTAINING PROTEIN 1"/>
    <property type="match status" value="1"/>
</dbReference>
<dbReference type="AlphaFoldDB" id="A0A8S8ZZK2"/>
<dbReference type="PROSITE" id="PS51384">
    <property type="entry name" value="FAD_FR"/>
    <property type="match status" value="1"/>
</dbReference>
<dbReference type="EMBL" id="NMPR01000035">
    <property type="protein sequence ID" value="KAA8633582.1"/>
    <property type="molecule type" value="Genomic_DNA"/>
</dbReference>
<dbReference type="Gene3D" id="2.40.30.10">
    <property type="entry name" value="Translation factors"/>
    <property type="match status" value="1"/>
</dbReference>
<evidence type="ECO:0000259" key="3">
    <source>
        <dbReference type="PROSITE" id="PS51384"/>
    </source>
</evidence>